<organism evidence="2 3">
    <name type="scientific">Hibiscus syriacus</name>
    <name type="common">Rose of Sharon</name>
    <dbReference type="NCBI Taxonomy" id="106335"/>
    <lineage>
        <taxon>Eukaryota</taxon>
        <taxon>Viridiplantae</taxon>
        <taxon>Streptophyta</taxon>
        <taxon>Embryophyta</taxon>
        <taxon>Tracheophyta</taxon>
        <taxon>Spermatophyta</taxon>
        <taxon>Magnoliopsida</taxon>
        <taxon>eudicotyledons</taxon>
        <taxon>Gunneridae</taxon>
        <taxon>Pentapetalae</taxon>
        <taxon>rosids</taxon>
        <taxon>malvids</taxon>
        <taxon>Malvales</taxon>
        <taxon>Malvaceae</taxon>
        <taxon>Malvoideae</taxon>
        <taxon>Hibiscus</taxon>
    </lineage>
</organism>
<proteinExistence type="predicted"/>
<dbReference type="GO" id="GO:0005634">
    <property type="term" value="C:nucleus"/>
    <property type="evidence" value="ECO:0007669"/>
    <property type="project" value="TreeGrafter"/>
</dbReference>
<dbReference type="InterPro" id="IPR018838">
    <property type="entry name" value="ZGRF1-like_N"/>
</dbReference>
<dbReference type="EMBL" id="VEPZ02001049">
    <property type="protein sequence ID" value="KAE8697894.1"/>
    <property type="molecule type" value="Genomic_DNA"/>
</dbReference>
<name>A0A6A3A0U7_HIBSY</name>
<evidence type="ECO:0000259" key="1">
    <source>
        <dbReference type="Pfam" id="PF10382"/>
    </source>
</evidence>
<comment type="caution">
    <text evidence="2">The sequence shown here is derived from an EMBL/GenBank/DDBJ whole genome shotgun (WGS) entry which is preliminary data.</text>
</comment>
<accession>A0A6A3A0U7</accession>
<dbReference type="InterPro" id="IPR052800">
    <property type="entry name" value="DNA_Repair_Helicase_ZGRF1"/>
</dbReference>
<evidence type="ECO:0000313" key="3">
    <source>
        <dbReference type="Proteomes" id="UP000436088"/>
    </source>
</evidence>
<dbReference type="Pfam" id="PF10382">
    <property type="entry name" value="ZGRF1-like_N"/>
    <property type="match status" value="1"/>
</dbReference>
<sequence>MEEENNKRWDVAYTKHINQKLKVYHEGFLDLHIPTNKLKLYDESDKLLEFRMLRKDEVVSDGQTLTFAPYSVDVGTLQSPPHLNPLDTRWKRNEGRSMNRSLSPSQKIIREFKKTEIRKYVAQQTGPTATISSFSALLDISQFSCCH</sequence>
<gene>
    <name evidence="2" type="ORF">F3Y22_tig00110610pilonHSYRG01067</name>
</gene>
<evidence type="ECO:0000313" key="2">
    <source>
        <dbReference type="EMBL" id="KAE8697894.1"/>
    </source>
</evidence>
<dbReference type="GO" id="GO:0006302">
    <property type="term" value="P:double-strand break repair"/>
    <property type="evidence" value="ECO:0007669"/>
    <property type="project" value="TreeGrafter"/>
</dbReference>
<dbReference type="Proteomes" id="UP000436088">
    <property type="component" value="Unassembled WGS sequence"/>
</dbReference>
<protein>
    <recommendedName>
        <fullName evidence="1">5'-3' DNA helicase ZGRF1-like N-terminal domain-containing protein</fullName>
    </recommendedName>
</protein>
<dbReference type="GO" id="GO:0035861">
    <property type="term" value="C:site of double-strand break"/>
    <property type="evidence" value="ECO:0007669"/>
    <property type="project" value="TreeGrafter"/>
</dbReference>
<dbReference type="PANTHER" id="PTHR28535">
    <property type="entry name" value="ZINC FINGER GRF-TYPE CONTAINING 1"/>
    <property type="match status" value="1"/>
</dbReference>
<keyword evidence="3" id="KW-1185">Reference proteome</keyword>
<dbReference type="AlphaFoldDB" id="A0A6A3A0U7"/>
<dbReference type="PANTHER" id="PTHR28535:SF1">
    <property type="entry name" value="PROTEIN ZGRF1"/>
    <property type="match status" value="1"/>
</dbReference>
<reference evidence="2" key="1">
    <citation type="submission" date="2019-09" db="EMBL/GenBank/DDBJ databases">
        <title>Draft genome information of white flower Hibiscus syriacus.</title>
        <authorList>
            <person name="Kim Y.-M."/>
        </authorList>
    </citation>
    <scope>NUCLEOTIDE SEQUENCE [LARGE SCALE GENOMIC DNA]</scope>
    <source>
        <strain evidence="2">YM2019G1</strain>
    </source>
</reference>
<feature type="domain" description="5'-3' DNA helicase ZGRF1-like N-terminal" evidence="1">
    <location>
        <begin position="8"/>
        <end position="78"/>
    </location>
</feature>